<accession>A0A0R5RPF5</accession>
<keyword evidence="1" id="KW-0805">Transcription regulation</keyword>
<dbReference type="AlphaFoldDB" id="A0A0R5RPF5"/>
<dbReference type="GO" id="GO:0043565">
    <property type="term" value="F:sequence-specific DNA binding"/>
    <property type="evidence" value="ECO:0007669"/>
    <property type="project" value="InterPro"/>
</dbReference>
<keyword evidence="3" id="KW-0804">Transcription</keyword>
<name>A0A0R5RPF5_9ESCH</name>
<dbReference type="EMBL" id="KJ910928">
    <property type="protein sequence ID" value="AIW80366.1"/>
    <property type="molecule type" value="Genomic_DNA"/>
</dbReference>
<dbReference type="SUPFAM" id="SSF46689">
    <property type="entry name" value="Homeodomain-like"/>
    <property type="match status" value="2"/>
</dbReference>
<reference evidence="5" key="1">
    <citation type="journal article" date="2015" name="Sci. Adv.">
        <title>The microbiome of uncontacted Amerindians.</title>
        <authorList>
            <person name="Clemente J.C."/>
            <person name="Pehrsson E.C."/>
            <person name="Blaser M.J."/>
            <person name="Sandhu K."/>
            <person name="Gao Z."/>
            <person name="Wang B."/>
            <person name="Magris M."/>
            <person name="Hidalgo G."/>
            <person name="Contreras M."/>
            <person name="Noya-Alarcon O."/>
            <person name="Lander O."/>
            <person name="McDonald J."/>
            <person name="Cox M."/>
            <person name="Walter J."/>
            <person name="Oh P.L."/>
            <person name="Ruiz J.F."/>
            <person name="Rodriguez S."/>
            <person name="Shen N."/>
            <person name="Song S.J."/>
            <person name="Metcalf J."/>
            <person name="Knight R."/>
            <person name="Dantas G."/>
            <person name="Dominguez-Bello M.G."/>
        </authorList>
    </citation>
    <scope>NUCLEOTIDE SEQUENCE</scope>
</reference>
<dbReference type="Gene3D" id="1.10.10.60">
    <property type="entry name" value="Homeodomain-like"/>
    <property type="match status" value="2"/>
</dbReference>
<evidence type="ECO:0000256" key="2">
    <source>
        <dbReference type="ARBA" id="ARBA00023125"/>
    </source>
</evidence>
<evidence type="ECO:0000256" key="3">
    <source>
        <dbReference type="ARBA" id="ARBA00023163"/>
    </source>
</evidence>
<dbReference type="InterPro" id="IPR018060">
    <property type="entry name" value="HTH_AraC"/>
</dbReference>
<evidence type="ECO:0000313" key="5">
    <source>
        <dbReference type="EMBL" id="AIW80366.1"/>
    </source>
</evidence>
<dbReference type="PANTHER" id="PTHR47504">
    <property type="entry name" value="RIGHT ORIGIN-BINDING PROTEIN"/>
    <property type="match status" value="1"/>
</dbReference>
<dbReference type="InterPro" id="IPR009057">
    <property type="entry name" value="Homeodomain-like_sf"/>
</dbReference>
<keyword evidence="2" id="KW-0238">DNA-binding</keyword>
<organism evidence="5">
    <name type="scientific">uncultured Escherichia sp</name>
    <dbReference type="NCBI Taxonomy" id="237777"/>
    <lineage>
        <taxon>Bacteria</taxon>
        <taxon>Pseudomonadati</taxon>
        <taxon>Pseudomonadota</taxon>
        <taxon>Gammaproteobacteria</taxon>
        <taxon>Enterobacterales</taxon>
        <taxon>Enterobacteriaceae</taxon>
        <taxon>Escherichia</taxon>
        <taxon>environmental samples</taxon>
    </lineage>
</organism>
<sequence length="127" mass="14858">MSLSARVVNDVVQWIENNLDKPLHIQDVAKHAGYSIWYFQRMFTCHQGISLGRYIRERRLNLATQALLTTDMPIYEICLMYGFDSQQAFTRIFHKSFSVPQDFTEKLSGKSHKIYTPGMTEPVHRFV</sequence>
<dbReference type="Pfam" id="PF12833">
    <property type="entry name" value="HTH_18"/>
    <property type="match status" value="1"/>
</dbReference>
<dbReference type="PROSITE" id="PS01124">
    <property type="entry name" value="HTH_ARAC_FAMILY_2"/>
    <property type="match status" value="1"/>
</dbReference>
<dbReference type="GO" id="GO:0003700">
    <property type="term" value="F:DNA-binding transcription factor activity"/>
    <property type="evidence" value="ECO:0007669"/>
    <property type="project" value="InterPro"/>
</dbReference>
<dbReference type="SMART" id="SM00342">
    <property type="entry name" value="HTH_ARAC"/>
    <property type="match status" value="1"/>
</dbReference>
<dbReference type="PANTHER" id="PTHR47504:SF2">
    <property type="entry name" value="REGULATORY PROTEIN SOXS"/>
    <property type="match status" value="1"/>
</dbReference>
<feature type="domain" description="HTH araC/xylS-type" evidence="4">
    <location>
        <begin position="9"/>
        <end position="107"/>
    </location>
</feature>
<evidence type="ECO:0000259" key="4">
    <source>
        <dbReference type="PROSITE" id="PS01124"/>
    </source>
</evidence>
<dbReference type="InterPro" id="IPR050959">
    <property type="entry name" value="MarA-like"/>
</dbReference>
<evidence type="ECO:0000256" key="1">
    <source>
        <dbReference type="ARBA" id="ARBA00023015"/>
    </source>
</evidence>
<proteinExistence type="predicted"/>
<protein>
    <submittedName>
        <fullName evidence="5">AraC-family transcriptional regulator</fullName>
    </submittedName>
</protein>